<name>A0A369KFG5_9BACT</name>
<accession>A0A369KFG5</accession>
<dbReference type="Proteomes" id="UP000253816">
    <property type="component" value="Unassembled WGS sequence"/>
</dbReference>
<organism evidence="1 2">
    <name type="scientific">Candidatus Similichlamydia laticola</name>
    <dbReference type="NCBI Taxonomy" id="2170265"/>
    <lineage>
        <taxon>Bacteria</taxon>
        <taxon>Pseudomonadati</taxon>
        <taxon>Chlamydiota</taxon>
        <taxon>Chlamydiia</taxon>
        <taxon>Parachlamydiales</taxon>
        <taxon>Candidatus Parilichlamydiaceae</taxon>
        <taxon>Candidatus Similichlamydia</taxon>
    </lineage>
</organism>
<protein>
    <submittedName>
        <fullName evidence="1">Uncharacterized protein</fullName>
    </submittedName>
</protein>
<sequence length="50" mass="5713">MLPVDISELIRAFRRIEMDSRLLKLAPFATIRLRSGFLLGGKQKNLTIRG</sequence>
<evidence type="ECO:0000313" key="1">
    <source>
        <dbReference type="EMBL" id="RDB31647.1"/>
    </source>
</evidence>
<keyword evidence="2" id="KW-1185">Reference proteome</keyword>
<comment type="caution">
    <text evidence="1">The sequence shown here is derived from an EMBL/GenBank/DDBJ whole genome shotgun (WGS) entry which is preliminary data.</text>
</comment>
<dbReference type="EMBL" id="QQBG01000010">
    <property type="protein sequence ID" value="RDB31647.1"/>
    <property type="molecule type" value="Genomic_DNA"/>
</dbReference>
<gene>
    <name evidence="1" type="ORF">HAT2_00258</name>
</gene>
<evidence type="ECO:0000313" key="2">
    <source>
        <dbReference type="Proteomes" id="UP000253816"/>
    </source>
</evidence>
<reference evidence="1 2" key="1">
    <citation type="submission" date="2018-07" db="EMBL/GenBank/DDBJ databases">
        <title>Comparative genomics of the Candidatus Parilichlamydiaceae reveals evidence of convergent evolution and genome reduction in the phylum Chlamydiae.</title>
        <authorList>
            <person name="Taylor-Brown A."/>
            <person name="Polkinghorne A."/>
        </authorList>
    </citation>
    <scope>NUCLEOTIDE SEQUENCE [LARGE SCALE GENOMIC DNA]</scope>
    <source>
        <strain evidence="1 2">Hat2</strain>
    </source>
</reference>
<proteinExistence type="predicted"/>
<dbReference type="AlphaFoldDB" id="A0A369KFG5"/>